<keyword evidence="2" id="KW-1185">Reference proteome</keyword>
<proteinExistence type="predicted"/>
<evidence type="ECO:0000313" key="2">
    <source>
        <dbReference type="Proteomes" id="UP001162162"/>
    </source>
</evidence>
<dbReference type="Proteomes" id="UP001162162">
    <property type="component" value="Unassembled WGS sequence"/>
</dbReference>
<evidence type="ECO:0000313" key="1">
    <source>
        <dbReference type="EMBL" id="KAJ8946385.1"/>
    </source>
</evidence>
<organism evidence="1 2">
    <name type="scientific">Aromia moschata</name>
    <dbReference type="NCBI Taxonomy" id="1265417"/>
    <lineage>
        <taxon>Eukaryota</taxon>
        <taxon>Metazoa</taxon>
        <taxon>Ecdysozoa</taxon>
        <taxon>Arthropoda</taxon>
        <taxon>Hexapoda</taxon>
        <taxon>Insecta</taxon>
        <taxon>Pterygota</taxon>
        <taxon>Neoptera</taxon>
        <taxon>Endopterygota</taxon>
        <taxon>Coleoptera</taxon>
        <taxon>Polyphaga</taxon>
        <taxon>Cucujiformia</taxon>
        <taxon>Chrysomeloidea</taxon>
        <taxon>Cerambycidae</taxon>
        <taxon>Cerambycinae</taxon>
        <taxon>Callichromatini</taxon>
        <taxon>Aromia</taxon>
    </lineage>
</organism>
<dbReference type="AlphaFoldDB" id="A0AAV8Y4H2"/>
<gene>
    <name evidence="1" type="ORF">NQ318_011791</name>
</gene>
<protein>
    <recommendedName>
        <fullName evidence="3">Transposase</fullName>
    </recommendedName>
</protein>
<accession>A0AAV8Y4H2</accession>
<name>A0AAV8Y4H2_9CUCU</name>
<sequence length="105" mass="12476">MDIYHMDEKVQIIKRQTVNLEKLDMFAIRRGMDQDCSMRSLRLRFLVKLLWLPTTSLREVAQQTGLSHESVRKVLKLHKFHPYKLQITQELGDDDPTDVFSFDKL</sequence>
<reference evidence="1" key="1">
    <citation type="journal article" date="2023" name="Insect Mol. Biol.">
        <title>Genome sequencing provides insights into the evolution of gene families encoding plant cell wall-degrading enzymes in longhorned beetles.</title>
        <authorList>
            <person name="Shin N.R."/>
            <person name="Okamura Y."/>
            <person name="Kirsch R."/>
            <person name="Pauchet Y."/>
        </authorList>
    </citation>
    <scope>NUCLEOTIDE SEQUENCE</scope>
    <source>
        <strain evidence="1">AMC_N1</strain>
    </source>
</reference>
<comment type="caution">
    <text evidence="1">The sequence shown here is derived from an EMBL/GenBank/DDBJ whole genome shotgun (WGS) entry which is preliminary data.</text>
</comment>
<dbReference type="EMBL" id="JAPWTK010000187">
    <property type="protein sequence ID" value="KAJ8946385.1"/>
    <property type="molecule type" value="Genomic_DNA"/>
</dbReference>
<evidence type="ECO:0008006" key="3">
    <source>
        <dbReference type="Google" id="ProtNLM"/>
    </source>
</evidence>